<evidence type="ECO:0008006" key="5">
    <source>
        <dbReference type="Google" id="ProtNLM"/>
    </source>
</evidence>
<keyword evidence="2" id="KW-0472">Membrane</keyword>
<feature type="transmembrane region" description="Helical" evidence="2">
    <location>
        <begin position="302"/>
        <end position="321"/>
    </location>
</feature>
<gene>
    <name evidence="3" type="ORF">GCM10010201_15030</name>
</gene>
<feature type="compositionally biased region" description="Basic and acidic residues" evidence="1">
    <location>
        <begin position="394"/>
        <end position="403"/>
    </location>
</feature>
<keyword evidence="2" id="KW-0812">Transmembrane</keyword>
<sequence>MAYDDGDARWRDDPATAPPARARRAEQNPFAADDYVDDPRPLLDEPDDEPGRYGGLAILTPSPRRPERDDHHGRGHLLAHLVCEAALLVAAAVVAALIYRRDPSLLSGDARQQLMVAVGGLGLLALAAGLSLRAGVVNLAVGPIALAAAIHVAEQGDRGIAIAGGGAVVAAAVGGLAMGALVAGLQVPGWAASLGVGFAAMTFVAQRDAPVTLQGGFEPTAHAVPVLAAVAGLTAVGGLLAAIPAVRRQLGRFRSSGDPAQRPGLIAGLVVVVALGVSSALAAAGGMLLASGAGEPVAPGTGIEWTGLAVGAALLGGVSAFGRRGGVVGTFLAVVLITLVLELVDRGRFASPFAVAAGALLLGLVVTRVVERFGRPWAVEPDDAEGDAPPRNPPPRDRVRDSWPVRFVGHGGRSRGAHGR</sequence>
<feature type="transmembrane region" description="Helical" evidence="2">
    <location>
        <begin position="159"/>
        <end position="182"/>
    </location>
</feature>
<dbReference type="EMBL" id="BAAARY010000005">
    <property type="protein sequence ID" value="GAA2518965.1"/>
    <property type="molecule type" value="Genomic_DNA"/>
</dbReference>
<dbReference type="RefSeq" id="WP_344170331.1">
    <property type="nucleotide sequence ID" value="NZ_BAAARY010000005.1"/>
</dbReference>
<feature type="transmembrane region" description="Helical" evidence="2">
    <location>
        <begin position="77"/>
        <end position="99"/>
    </location>
</feature>
<feature type="transmembrane region" description="Helical" evidence="2">
    <location>
        <begin position="136"/>
        <end position="153"/>
    </location>
</feature>
<feature type="region of interest" description="Disordered" evidence="1">
    <location>
        <begin position="1"/>
        <end position="71"/>
    </location>
</feature>
<evidence type="ECO:0000256" key="1">
    <source>
        <dbReference type="SAM" id="MobiDB-lite"/>
    </source>
</evidence>
<feature type="transmembrane region" description="Helical" evidence="2">
    <location>
        <begin position="326"/>
        <end position="344"/>
    </location>
</feature>
<evidence type="ECO:0000313" key="4">
    <source>
        <dbReference type="Proteomes" id="UP001499978"/>
    </source>
</evidence>
<feature type="transmembrane region" description="Helical" evidence="2">
    <location>
        <begin position="350"/>
        <end position="370"/>
    </location>
</feature>
<keyword evidence="2" id="KW-1133">Transmembrane helix</keyword>
<feature type="transmembrane region" description="Helical" evidence="2">
    <location>
        <begin position="189"/>
        <end position="206"/>
    </location>
</feature>
<organism evidence="3 4">
    <name type="scientific">Pilimelia columellifera subsp. columellifera</name>
    <dbReference type="NCBI Taxonomy" id="706583"/>
    <lineage>
        <taxon>Bacteria</taxon>
        <taxon>Bacillati</taxon>
        <taxon>Actinomycetota</taxon>
        <taxon>Actinomycetes</taxon>
        <taxon>Micromonosporales</taxon>
        <taxon>Micromonosporaceae</taxon>
        <taxon>Pilimelia</taxon>
    </lineage>
</organism>
<reference evidence="4" key="1">
    <citation type="journal article" date="2019" name="Int. J. Syst. Evol. Microbiol.">
        <title>The Global Catalogue of Microorganisms (GCM) 10K type strain sequencing project: providing services to taxonomists for standard genome sequencing and annotation.</title>
        <authorList>
            <consortium name="The Broad Institute Genomics Platform"/>
            <consortium name="The Broad Institute Genome Sequencing Center for Infectious Disease"/>
            <person name="Wu L."/>
            <person name="Ma J."/>
        </authorList>
    </citation>
    <scope>NUCLEOTIDE SEQUENCE [LARGE SCALE GENOMIC DNA]</scope>
    <source>
        <strain evidence="4">JCM 3367</strain>
    </source>
</reference>
<feature type="transmembrane region" description="Helical" evidence="2">
    <location>
        <begin position="226"/>
        <end position="246"/>
    </location>
</feature>
<comment type="caution">
    <text evidence="3">The sequence shown here is derived from an EMBL/GenBank/DDBJ whole genome shotgun (WGS) entry which is preliminary data.</text>
</comment>
<dbReference type="Proteomes" id="UP001499978">
    <property type="component" value="Unassembled WGS sequence"/>
</dbReference>
<protein>
    <recommendedName>
        <fullName evidence="5">ABC transporter permease</fullName>
    </recommendedName>
</protein>
<feature type="region of interest" description="Disordered" evidence="1">
    <location>
        <begin position="379"/>
        <end position="420"/>
    </location>
</feature>
<evidence type="ECO:0000313" key="3">
    <source>
        <dbReference type="EMBL" id="GAA2518965.1"/>
    </source>
</evidence>
<name>A0ABP6AMS4_9ACTN</name>
<feature type="transmembrane region" description="Helical" evidence="2">
    <location>
        <begin position="266"/>
        <end position="290"/>
    </location>
</feature>
<keyword evidence="4" id="KW-1185">Reference proteome</keyword>
<accession>A0ABP6AMS4</accession>
<evidence type="ECO:0000256" key="2">
    <source>
        <dbReference type="SAM" id="Phobius"/>
    </source>
</evidence>
<proteinExistence type="predicted"/>
<feature type="transmembrane region" description="Helical" evidence="2">
    <location>
        <begin position="111"/>
        <end position="129"/>
    </location>
</feature>
<feature type="compositionally biased region" description="Basic and acidic residues" evidence="1">
    <location>
        <begin position="1"/>
        <end position="14"/>
    </location>
</feature>